<keyword evidence="1" id="KW-0472">Membrane</keyword>
<reference evidence="3" key="1">
    <citation type="submission" date="2017-09" db="EMBL/GenBank/DDBJ databases">
        <title>Depth-based differentiation of microbial function through sediment-hosted aquifers and enrichment of novel symbionts in the deep terrestrial subsurface.</title>
        <authorList>
            <person name="Probst A.J."/>
            <person name="Ladd B."/>
            <person name="Jarett J.K."/>
            <person name="Geller-Mcgrath D.E."/>
            <person name="Sieber C.M.K."/>
            <person name="Emerson J.B."/>
            <person name="Anantharaman K."/>
            <person name="Thomas B.C."/>
            <person name="Malmstrom R."/>
            <person name="Stieglmeier M."/>
            <person name="Klingl A."/>
            <person name="Woyke T."/>
            <person name="Ryan C.M."/>
            <person name="Banfield J.F."/>
        </authorList>
    </citation>
    <scope>NUCLEOTIDE SEQUENCE [LARGE SCALE GENOMIC DNA]</scope>
</reference>
<evidence type="ECO:0000256" key="1">
    <source>
        <dbReference type="SAM" id="Phobius"/>
    </source>
</evidence>
<keyword evidence="1" id="KW-0812">Transmembrane</keyword>
<name>A0A2H0YNV0_9BACT</name>
<evidence type="ECO:0000313" key="2">
    <source>
        <dbReference type="EMBL" id="PIS40140.1"/>
    </source>
</evidence>
<comment type="caution">
    <text evidence="2">The sequence shown here is derived from an EMBL/GenBank/DDBJ whole genome shotgun (WGS) entry which is preliminary data.</text>
</comment>
<proteinExistence type="predicted"/>
<feature type="transmembrane region" description="Helical" evidence="1">
    <location>
        <begin position="59"/>
        <end position="77"/>
    </location>
</feature>
<evidence type="ECO:0000313" key="3">
    <source>
        <dbReference type="Proteomes" id="UP000231472"/>
    </source>
</evidence>
<gene>
    <name evidence="2" type="ORF">COT32_01385</name>
</gene>
<dbReference type="EMBL" id="PEYC01000026">
    <property type="protein sequence ID" value="PIS40140.1"/>
    <property type="molecule type" value="Genomic_DNA"/>
</dbReference>
<accession>A0A2H0YNV0</accession>
<protein>
    <recommendedName>
        <fullName evidence="4">DUF5667 domain-containing protein</fullName>
    </recommendedName>
</protein>
<evidence type="ECO:0008006" key="4">
    <source>
        <dbReference type="Google" id="ProtNLM"/>
    </source>
</evidence>
<organism evidence="2 3">
    <name type="scientific">Candidatus Nealsonbacteria bacterium CG08_land_8_20_14_0_20_36_22</name>
    <dbReference type="NCBI Taxonomy" id="1974704"/>
    <lineage>
        <taxon>Bacteria</taxon>
        <taxon>Candidatus Nealsoniibacteriota</taxon>
    </lineage>
</organism>
<dbReference type="Proteomes" id="UP000231472">
    <property type="component" value="Unassembled WGS sequence"/>
</dbReference>
<sequence>MTEKELIAKIQELRQLKPRQDWVVLTKKQILGEEKPQFSFIGFLKELQRGEKFAFQHKPAFAFITTLLVLIGVFGFAQNSVPGDFLFSLKKLAEQGQTIFISEKEQSKYNLEAVNKCLDDLTKIAQANQSQKLASAITEYQQTVSKAVESLTRTDPKKDSQNLKELVAEVKKIEEKTNIIKSLGIEGIGENQEWDNALAQIVEREIKDLEETTLTEEQQEALIEIQNDYEAGNYSQALEKILLLTNN</sequence>
<dbReference type="AlphaFoldDB" id="A0A2H0YNV0"/>
<keyword evidence="1" id="KW-1133">Transmembrane helix</keyword>